<dbReference type="PROSITE" id="PS50238">
    <property type="entry name" value="RHOGAP"/>
    <property type="match status" value="1"/>
</dbReference>
<comment type="caution">
    <text evidence="4">The sequence shown here is derived from an EMBL/GenBank/DDBJ whole genome shotgun (WGS) entry which is preliminary data.</text>
</comment>
<reference evidence="4" key="1">
    <citation type="journal article" date="2021" name="Cell">
        <title>Tracing the genetic footprints of vertebrate landing in non-teleost ray-finned fishes.</title>
        <authorList>
            <person name="Bi X."/>
            <person name="Wang K."/>
            <person name="Yang L."/>
            <person name="Pan H."/>
            <person name="Jiang H."/>
            <person name="Wei Q."/>
            <person name="Fang M."/>
            <person name="Yu H."/>
            <person name="Zhu C."/>
            <person name="Cai Y."/>
            <person name="He Y."/>
            <person name="Gan X."/>
            <person name="Zeng H."/>
            <person name="Yu D."/>
            <person name="Zhu Y."/>
            <person name="Jiang H."/>
            <person name="Qiu Q."/>
            <person name="Yang H."/>
            <person name="Zhang Y.E."/>
            <person name="Wang W."/>
            <person name="Zhu M."/>
            <person name="He S."/>
            <person name="Zhang G."/>
        </authorList>
    </citation>
    <scope>NUCLEOTIDE SEQUENCE</scope>
    <source>
        <strain evidence="4">Pddl_001</strain>
    </source>
</reference>
<keyword evidence="1" id="KW-0343">GTPase activation</keyword>
<feature type="non-terminal residue" evidence="4">
    <location>
        <position position="1"/>
    </location>
</feature>
<dbReference type="InterPro" id="IPR008936">
    <property type="entry name" value="Rho_GTPase_activation_prot"/>
</dbReference>
<feature type="domain" description="Rho-GAP" evidence="3">
    <location>
        <begin position="1"/>
        <end position="51"/>
    </location>
</feature>
<evidence type="ECO:0000313" key="5">
    <source>
        <dbReference type="Proteomes" id="UP001166093"/>
    </source>
</evidence>
<feature type="compositionally biased region" description="Polar residues" evidence="2">
    <location>
        <begin position="120"/>
        <end position="130"/>
    </location>
</feature>
<feature type="compositionally biased region" description="Pro residues" evidence="2">
    <location>
        <begin position="243"/>
        <end position="252"/>
    </location>
</feature>
<gene>
    <name evidence="4" type="primary">Sh3bp1_0</name>
    <name evidence="4" type="ORF">GTO93_0014636</name>
</gene>
<dbReference type="EMBL" id="JAAWVQ010174362">
    <property type="protein sequence ID" value="MBN3288307.1"/>
    <property type="molecule type" value="Genomic_DNA"/>
</dbReference>
<dbReference type="PANTHER" id="PTHR14130">
    <property type="entry name" value="3BP-1 RELATED RHOGAP"/>
    <property type="match status" value="1"/>
</dbReference>
<feature type="compositionally biased region" description="Polar residues" evidence="2">
    <location>
        <begin position="140"/>
        <end position="152"/>
    </location>
</feature>
<proteinExistence type="predicted"/>
<accession>A0ABS2YQQ2</accession>
<name>A0ABS2YQQ2_POLSP</name>
<evidence type="ECO:0000259" key="3">
    <source>
        <dbReference type="PROSITE" id="PS50238"/>
    </source>
</evidence>
<dbReference type="PANTHER" id="PTHR14130:SF12">
    <property type="entry name" value="BARGIN-RELATED"/>
    <property type="match status" value="1"/>
</dbReference>
<dbReference type="InterPro" id="IPR047165">
    <property type="entry name" value="RHG17/44/SH3BP1-like"/>
</dbReference>
<evidence type="ECO:0000256" key="2">
    <source>
        <dbReference type="SAM" id="MobiDB-lite"/>
    </source>
</evidence>
<feature type="non-terminal residue" evidence="4">
    <location>
        <position position="258"/>
    </location>
</feature>
<dbReference type="Proteomes" id="UP001166093">
    <property type="component" value="Unassembled WGS sequence"/>
</dbReference>
<protein>
    <submittedName>
        <fullName evidence="4">3BP1 protein</fullName>
    </submittedName>
</protein>
<evidence type="ECO:0000313" key="4">
    <source>
        <dbReference type="EMBL" id="MBN3288307.1"/>
    </source>
</evidence>
<dbReference type="Gene3D" id="1.10.555.10">
    <property type="entry name" value="Rho GTPase activation protein"/>
    <property type="match status" value="1"/>
</dbReference>
<sequence length="258" mass="27455">MSPSNIAIVLGPNLLWPQNEGETLMLDMATASSVQVVKVIEPLIQFADRLFPGDVDFDIPTLPSTPTAVEKAVPPPEEKTVEEPAVQTAPPTGRGSIAPDSPPKSSLQVSTSAPAIIKSGSVTRQTSLWDNMNQNQNQNRGGETQAIQTPAPETQPLPHPSPKPGEPCRAKKSANHRPAITQAPACEPTSKALNRIKPQAQVNTPAHRESCASKPNPTLQAQASPQKAARGRNRAKGGLKVPNFPPPLPPQQPIKKQV</sequence>
<feature type="region of interest" description="Disordered" evidence="2">
    <location>
        <begin position="61"/>
        <end position="258"/>
    </location>
</feature>
<dbReference type="InterPro" id="IPR000198">
    <property type="entry name" value="RhoGAP_dom"/>
</dbReference>
<feature type="compositionally biased region" description="Polar residues" evidence="2">
    <location>
        <begin position="103"/>
        <end position="113"/>
    </location>
</feature>
<dbReference type="SUPFAM" id="SSF48350">
    <property type="entry name" value="GTPase activation domain, GAP"/>
    <property type="match status" value="1"/>
</dbReference>
<evidence type="ECO:0000256" key="1">
    <source>
        <dbReference type="ARBA" id="ARBA00022468"/>
    </source>
</evidence>
<keyword evidence="5" id="KW-1185">Reference proteome</keyword>
<organism evidence="4 5">
    <name type="scientific">Polyodon spathula</name>
    <name type="common">North American paddlefish</name>
    <name type="synonym">Squalus spathula</name>
    <dbReference type="NCBI Taxonomy" id="7913"/>
    <lineage>
        <taxon>Eukaryota</taxon>
        <taxon>Metazoa</taxon>
        <taxon>Chordata</taxon>
        <taxon>Craniata</taxon>
        <taxon>Vertebrata</taxon>
        <taxon>Euteleostomi</taxon>
        <taxon>Actinopterygii</taxon>
        <taxon>Chondrostei</taxon>
        <taxon>Acipenseriformes</taxon>
        <taxon>Polyodontidae</taxon>
        <taxon>Polyodon</taxon>
    </lineage>
</organism>
<feature type="compositionally biased region" description="Polar residues" evidence="2">
    <location>
        <begin position="213"/>
        <end position="225"/>
    </location>
</feature>
<feature type="compositionally biased region" description="Pro residues" evidence="2">
    <location>
        <begin position="153"/>
        <end position="165"/>
    </location>
</feature>